<comment type="caution">
    <text evidence="14">The sequence shown here is derived from an EMBL/GenBank/DDBJ whole genome shotgun (WGS) entry which is preliminary data.</text>
</comment>
<keyword evidence="7" id="KW-0406">Ion transport</keyword>
<evidence type="ECO:0000256" key="8">
    <source>
        <dbReference type="ARBA" id="ARBA00023128"/>
    </source>
</evidence>
<evidence type="ECO:0000256" key="7">
    <source>
        <dbReference type="ARBA" id="ARBA00023065"/>
    </source>
</evidence>
<dbReference type="OrthoDB" id="270171at2759"/>
<dbReference type="PANTHER" id="PTHR13822:SF7">
    <property type="entry name" value="ATP SYNTHASE SUBUNIT DELTA, MITOCHONDRIAL"/>
    <property type="match status" value="1"/>
</dbReference>
<keyword evidence="5" id="KW-0999">Mitochondrion inner membrane</keyword>
<dbReference type="InterPro" id="IPR001469">
    <property type="entry name" value="ATP_synth_F1_dsu/esu"/>
</dbReference>
<dbReference type="HAMAP" id="MF_00530">
    <property type="entry name" value="ATP_synth_epsil_bac"/>
    <property type="match status" value="1"/>
</dbReference>
<evidence type="ECO:0000256" key="6">
    <source>
        <dbReference type="ARBA" id="ARBA00022946"/>
    </source>
</evidence>
<evidence type="ECO:0000313" key="14">
    <source>
        <dbReference type="EMBL" id="CAD2126521.1"/>
    </source>
</evidence>
<dbReference type="EMBL" id="CAJEWN010000005">
    <property type="protein sequence ID" value="CAD2126521.1"/>
    <property type="molecule type" value="Genomic_DNA"/>
</dbReference>
<evidence type="ECO:0000256" key="12">
    <source>
        <dbReference type="ARBA" id="ARBA00031669"/>
    </source>
</evidence>
<feature type="domain" description="ATP synthase F1 complex delta/epsilon subunit N-terminal" evidence="13">
    <location>
        <begin position="40"/>
        <end position="120"/>
    </location>
</feature>
<keyword evidence="6" id="KW-0809">Transit peptide</keyword>
<proteinExistence type="inferred from homology"/>
<evidence type="ECO:0000256" key="11">
    <source>
        <dbReference type="ARBA" id="ARBA00023310"/>
    </source>
</evidence>
<evidence type="ECO:0000256" key="9">
    <source>
        <dbReference type="ARBA" id="ARBA00023136"/>
    </source>
</evidence>
<evidence type="ECO:0000256" key="1">
    <source>
        <dbReference type="ARBA" id="ARBA00004273"/>
    </source>
</evidence>
<comment type="similarity">
    <text evidence="2">Belongs to the ATPase epsilon chain family.</text>
</comment>
<dbReference type="SUPFAM" id="SSF51344">
    <property type="entry name" value="Epsilon subunit of F1F0-ATP synthase N-terminal domain"/>
    <property type="match status" value="1"/>
</dbReference>
<dbReference type="GO" id="GO:0005743">
    <property type="term" value="C:mitochondrial inner membrane"/>
    <property type="evidence" value="ECO:0007669"/>
    <property type="project" value="UniProtKB-SubCell"/>
</dbReference>
<dbReference type="GO" id="GO:0045259">
    <property type="term" value="C:proton-transporting ATP synthase complex"/>
    <property type="evidence" value="ECO:0007669"/>
    <property type="project" value="UniProtKB-KW"/>
</dbReference>
<keyword evidence="11" id="KW-0066">ATP synthesis</keyword>
<dbReference type="AlphaFoldDB" id="A0A6V7TLD5"/>
<keyword evidence="9" id="KW-0472">Membrane</keyword>
<dbReference type="InterPro" id="IPR020546">
    <property type="entry name" value="ATP_synth_F1_dsu/esu_N"/>
</dbReference>
<keyword evidence="8" id="KW-0496">Mitochondrion</keyword>
<dbReference type="CDD" id="cd12152">
    <property type="entry name" value="F1-ATPase_delta"/>
    <property type="match status" value="1"/>
</dbReference>
<evidence type="ECO:0000256" key="5">
    <source>
        <dbReference type="ARBA" id="ARBA00022792"/>
    </source>
</evidence>
<evidence type="ECO:0000256" key="10">
    <source>
        <dbReference type="ARBA" id="ARBA00023196"/>
    </source>
</evidence>
<dbReference type="PANTHER" id="PTHR13822">
    <property type="entry name" value="ATP SYNTHASE DELTA/EPSILON CHAIN"/>
    <property type="match status" value="1"/>
</dbReference>
<reference evidence="14 15" key="1">
    <citation type="submission" date="2020-08" db="EMBL/GenBank/DDBJ databases">
        <authorList>
            <person name="Koutsovoulos G."/>
            <person name="Danchin GJ E."/>
        </authorList>
    </citation>
    <scope>NUCLEOTIDE SEQUENCE [LARGE SCALE GENOMIC DNA]</scope>
</reference>
<keyword evidence="4" id="KW-0375">Hydrogen ion transport</keyword>
<gene>
    <name evidence="14" type="ORF">MENT_LOCUS1527</name>
</gene>
<comment type="subcellular location">
    <subcellularLocation>
        <location evidence="1">Mitochondrion inner membrane</location>
    </subcellularLocation>
</comment>
<evidence type="ECO:0000256" key="3">
    <source>
        <dbReference type="ARBA" id="ARBA00022448"/>
    </source>
</evidence>
<name>A0A6V7TLD5_MELEN</name>
<dbReference type="Pfam" id="PF02823">
    <property type="entry name" value="ATP-synt_DE_N"/>
    <property type="match status" value="1"/>
</dbReference>
<dbReference type="FunFam" id="2.60.15.10:FF:000004">
    <property type="entry name" value="ATP synthase subunit delta, mitochondrial"/>
    <property type="match status" value="1"/>
</dbReference>
<evidence type="ECO:0000259" key="13">
    <source>
        <dbReference type="Pfam" id="PF02823"/>
    </source>
</evidence>
<dbReference type="InterPro" id="IPR036771">
    <property type="entry name" value="ATPsynth_dsu/esu_N"/>
</dbReference>
<dbReference type="Proteomes" id="UP000580250">
    <property type="component" value="Unassembled WGS sequence"/>
</dbReference>
<dbReference type="Gene3D" id="2.60.15.10">
    <property type="entry name" value="F0F1 ATP synthase delta/epsilon subunit, N-terminal"/>
    <property type="match status" value="1"/>
</dbReference>
<accession>A0A6V7TLD5</accession>
<evidence type="ECO:0000313" key="15">
    <source>
        <dbReference type="Proteomes" id="UP000580250"/>
    </source>
</evidence>
<dbReference type="GO" id="GO:0046933">
    <property type="term" value="F:proton-transporting ATP synthase activity, rotational mechanism"/>
    <property type="evidence" value="ECO:0007669"/>
    <property type="project" value="InterPro"/>
</dbReference>
<protein>
    <recommendedName>
        <fullName evidence="12">F-ATPase delta subunit</fullName>
    </recommendedName>
</protein>
<keyword evidence="3" id="KW-0813">Transport</keyword>
<organism evidence="14 15">
    <name type="scientific">Meloidogyne enterolobii</name>
    <name type="common">Root-knot nematode worm</name>
    <name type="synonym">Meloidogyne mayaguensis</name>
    <dbReference type="NCBI Taxonomy" id="390850"/>
    <lineage>
        <taxon>Eukaryota</taxon>
        <taxon>Metazoa</taxon>
        <taxon>Ecdysozoa</taxon>
        <taxon>Nematoda</taxon>
        <taxon>Chromadorea</taxon>
        <taxon>Rhabditida</taxon>
        <taxon>Tylenchina</taxon>
        <taxon>Tylenchomorpha</taxon>
        <taxon>Tylenchoidea</taxon>
        <taxon>Meloidogynidae</taxon>
        <taxon>Meloidogyninae</taxon>
        <taxon>Meloidogyne</taxon>
    </lineage>
</organism>
<evidence type="ECO:0000256" key="4">
    <source>
        <dbReference type="ARBA" id="ARBA00022781"/>
    </source>
</evidence>
<keyword evidence="10" id="KW-0139">CF(1)</keyword>
<evidence type="ECO:0000256" key="2">
    <source>
        <dbReference type="ARBA" id="ARBA00005712"/>
    </source>
</evidence>
<sequence length="177" mass="18398">MSSFIRVFQRLPTVYTSFGRGYAAPAAAASPAEHGGPKELKLTLASPVKAIYSNTTVKQIDVPGMASNMGILPVHVPTIAMLKPGVLSVYEEDGKVSKFFVSSGSLSMNIDGSCQILVEECASLDELDSNAAKQLIDEANKKSLDSTATDVQKAEAGIEIEVANEVLKAAGGGGGGH</sequence>